<reference evidence="1 2" key="1">
    <citation type="journal article" date="2019" name="Commun. Biol.">
        <title>The bagworm genome reveals a unique fibroin gene that provides high tensile strength.</title>
        <authorList>
            <person name="Kono N."/>
            <person name="Nakamura H."/>
            <person name="Ohtoshi R."/>
            <person name="Tomita M."/>
            <person name="Numata K."/>
            <person name="Arakawa K."/>
        </authorList>
    </citation>
    <scope>NUCLEOTIDE SEQUENCE [LARGE SCALE GENOMIC DNA]</scope>
</reference>
<sequence>MAEPVANSVEFFKSLMEEAVAEDPRYKNNLGKILLCAMRRHPKDMVFQISVPKGVNGTLLLSQRCPPAR</sequence>
<keyword evidence="2" id="KW-1185">Reference proteome</keyword>
<name>A0A4C1YAJ5_EUMVA</name>
<proteinExistence type="predicted"/>
<evidence type="ECO:0000313" key="2">
    <source>
        <dbReference type="Proteomes" id="UP000299102"/>
    </source>
</evidence>
<comment type="caution">
    <text evidence="1">The sequence shown here is derived from an EMBL/GenBank/DDBJ whole genome shotgun (WGS) entry which is preliminary data.</text>
</comment>
<organism evidence="1 2">
    <name type="scientific">Eumeta variegata</name>
    <name type="common">Bagworm moth</name>
    <name type="synonym">Eumeta japonica</name>
    <dbReference type="NCBI Taxonomy" id="151549"/>
    <lineage>
        <taxon>Eukaryota</taxon>
        <taxon>Metazoa</taxon>
        <taxon>Ecdysozoa</taxon>
        <taxon>Arthropoda</taxon>
        <taxon>Hexapoda</taxon>
        <taxon>Insecta</taxon>
        <taxon>Pterygota</taxon>
        <taxon>Neoptera</taxon>
        <taxon>Endopterygota</taxon>
        <taxon>Lepidoptera</taxon>
        <taxon>Glossata</taxon>
        <taxon>Ditrysia</taxon>
        <taxon>Tineoidea</taxon>
        <taxon>Psychidae</taxon>
        <taxon>Oiketicinae</taxon>
        <taxon>Eumeta</taxon>
    </lineage>
</organism>
<dbReference type="EMBL" id="BGZK01001110">
    <property type="protein sequence ID" value="GBP71485.1"/>
    <property type="molecule type" value="Genomic_DNA"/>
</dbReference>
<accession>A0A4C1YAJ5</accession>
<protein>
    <submittedName>
        <fullName evidence="1">Uncharacterized protein</fullName>
    </submittedName>
</protein>
<evidence type="ECO:0000313" key="1">
    <source>
        <dbReference type="EMBL" id="GBP71485.1"/>
    </source>
</evidence>
<gene>
    <name evidence="1" type="ORF">EVAR_103371_1</name>
</gene>
<dbReference type="AlphaFoldDB" id="A0A4C1YAJ5"/>
<dbReference type="Proteomes" id="UP000299102">
    <property type="component" value="Unassembled WGS sequence"/>
</dbReference>